<evidence type="ECO:0000313" key="4">
    <source>
        <dbReference type="Proteomes" id="UP001281410"/>
    </source>
</evidence>
<dbReference type="InterPro" id="IPR012337">
    <property type="entry name" value="RNaseH-like_sf"/>
</dbReference>
<evidence type="ECO:0000256" key="1">
    <source>
        <dbReference type="ARBA" id="ARBA00022722"/>
    </source>
</evidence>
<dbReference type="PANTHER" id="PTHR13620">
    <property type="entry name" value="3-5 EXONUCLEASE"/>
    <property type="match status" value="1"/>
</dbReference>
<reference evidence="3" key="1">
    <citation type="journal article" date="2023" name="Plant J.">
        <title>Genome sequences and population genomics provide insights into the demographic history, inbreeding, and mutation load of two 'living fossil' tree species of Dipteronia.</title>
        <authorList>
            <person name="Feng Y."/>
            <person name="Comes H.P."/>
            <person name="Chen J."/>
            <person name="Zhu S."/>
            <person name="Lu R."/>
            <person name="Zhang X."/>
            <person name="Li P."/>
            <person name="Qiu J."/>
            <person name="Olsen K.M."/>
            <person name="Qiu Y."/>
        </authorList>
    </citation>
    <scope>NUCLEOTIDE SEQUENCE</scope>
    <source>
        <strain evidence="3">NBL</strain>
    </source>
</reference>
<comment type="caution">
    <text evidence="3">The sequence shown here is derived from an EMBL/GenBank/DDBJ whole genome shotgun (WGS) entry which is preliminary data.</text>
</comment>
<dbReference type="GO" id="GO:0005634">
    <property type="term" value="C:nucleus"/>
    <property type="evidence" value="ECO:0007669"/>
    <property type="project" value="TreeGrafter"/>
</dbReference>
<dbReference type="AlphaFoldDB" id="A0AAE0A278"/>
<dbReference type="EMBL" id="JANJYJ010000007">
    <property type="protein sequence ID" value="KAK3199453.1"/>
    <property type="molecule type" value="Genomic_DNA"/>
</dbReference>
<dbReference type="GO" id="GO:0005737">
    <property type="term" value="C:cytoplasm"/>
    <property type="evidence" value="ECO:0007669"/>
    <property type="project" value="TreeGrafter"/>
</dbReference>
<dbReference type="InterPro" id="IPR051132">
    <property type="entry name" value="3-5_Exonuclease_domain"/>
</dbReference>
<evidence type="ECO:0008006" key="5">
    <source>
        <dbReference type="Google" id="ProtNLM"/>
    </source>
</evidence>
<evidence type="ECO:0000256" key="2">
    <source>
        <dbReference type="ARBA" id="ARBA00022801"/>
    </source>
</evidence>
<dbReference type="InterPro" id="IPR036397">
    <property type="entry name" value="RNaseH_sf"/>
</dbReference>
<dbReference type="GO" id="GO:0003676">
    <property type="term" value="F:nucleic acid binding"/>
    <property type="evidence" value="ECO:0007669"/>
    <property type="project" value="InterPro"/>
</dbReference>
<dbReference type="PANTHER" id="PTHR13620:SF121">
    <property type="entry name" value="EMB|CAB82946.1-RELATED"/>
    <property type="match status" value="1"/>
</dbReference>
<dbReference type="GO" id="GO:0008408">
    <property type="term" value="F:3'-5' exonuclease activity"/>
    <property type="evidence" value="ECO:0007669"/>
    <property type="project" value="TreeGrafter"/>
</dbReference>
<evidence type="ECO:0000313" key="3">
    <source>
        <dbReference type="EMBL" id="KAK3199453.1"/>
    </source>
</evidence>
<sequence length="128" mass="14365">MIPINILSKMDIYELEIGIEAAKVKVTVIDIDALIDSNIAELRSLLPRPVVGFDVKFGIDHDNNTKIAKLLILCVGNRCLIIQLDRLSSVPDCLTDFLGDETICFVGQEIEDKDTSLLEIWHPLLDWC</sequence>
<dbReference type="SUPFAM" id="SSF53098">
    <property type="entry name" value="Ribonuclease H-like"/>
    <property type="match status" value="1"/>
</dbReference>
<accession>A0AAE0A278</accession>
<protein>
    <recommendedName>
        <fullName evidence="5">3'-5' exonuclease domain-containing protein</fullName>
    </recommendedName>
</protein>
<dbReference type="Proteomes" id="UP001281410">
    <property type="component" value="Unassembled WGS sequence"/>
</dbReference>
<keyword evidence="4" id="KW-1185">Reference proteome</keyword>
<keyword evidence="1" id="KW-0540">Nuclease</keyword>
<gene>
    <name evidence="3" type="ORF">Dsin_022868</name>
</gene>
<keyword evidence="2" id="KW-0378">Hydrolase</keyword>
<organism evidence="3 4">
    <name type="scientific">Dipteronia sinensis</name>
    <dbReference type="NCBI Taxonomy" id="43782"/>
    <lineage>
        <taxon>Eukaryota</taxon>
        <taxon>Viridiplantae</taxon>
        <taxon>Streptophyta</taxon>
        <taxon>Embryophyta</taxon>
        <taxon>Tracheophyta</taxon>
        <taxon>Spermatophyta</taxon>
        <taxon>Magnoliopsida</taxon>
        <taxon>eudicotyledons</taxon>
        <taxon>Gunneridae</taxon>
        <taxon>Pentapetalae</taxon>
        <taxon>rosids</taxon>
        <taxon>malvids</taxon>
        <taxon>Sapindales</taxon>
        <taxon>Sapindaceae</taxon>
        <taxon>Hippocastanoideae</taxon>
        <taxon>Acereae</taxon>
        <taxon>Dipteronia</taxon>
    </lineage>
</organism>
<name>A0AAE0A278_9ROSI</name>
<dbReference type="Gene3D" id="3.30.420.10">
    <property type="entry name" value="Ribonuclease H-like superfamily/Ribonuclease H"/>
    <property type="match status" value="1"/>
</dbReference>
<proteinExistence type="predicted"/>